<dbReference type="EMBL" id="JBBWUH010000008">
    <property type="protein sequence ID" value="KAK8159312.1"/>
    <property type="molecule type" value="Genomic_DNA"/>
</dbReference>
<sequence length="1441" mass="166463">MVLHSSVIMDSKPPDQIMTYREMWSKAIATEYFKAAQVQGNQEFFLKFEKQLRESAGSPVLTKSSPTSDLIWKAAPKTLELAGQAAAMAFAPATVVTSALNLLVEAGKEYHDLFDNIGQIKKKCLNFIHQLDRHESFEDHDHGRYAPHLKKIEFEQLCCHLRICGFLTRYAKNPERYIRPMGKNTDLDDDFRENPENKSKFKRALNHVVSPEKQKSFLQDLKTLPEKTKLFFKILAGNNEINDELDNLDALGKQLGEERDDDGYLHIKKMCKAQDQRSNEEKLFKRLQKIKMWLNIDEQNDRWKSAHADVRNSHKDEMGRWIMNHPLLEKWTDFDSSTDYSIVKMVARQKEGKTFLCYRVIKELYKLKMNGWSKQSKPSTDSDKPHTYPETPVFVAYYYFGKHGSDKKEGPTIDSAVAAMIWQLVQDQDNVGYLNFVATECDSKGDFPSWENLWPLLSGYKTSNVFLVLDGIEHSREGTAEKLKALLLDLDAGTTGKGQIHMLLSGTSTSLECLQDIGKSLDLSKTIETEKDAKIFVRSLLDRTTEPARENPHQAGEKAESTDDPAGTILDLLSGVKNYEFIEFLLGKAGNSIWPDERVISLAQKLNEKGENAIIESHIDHLNETLKADQIQDLNGVIPWLVLPTKFWPTLKQIEDIIILNRNRRPLKSLRGYIRDKFKDLLYVQGDHVESRVNGYYRDIYYKKSEESSVVHNIQQPNHKSKFNQGIHLSEIEMVKRFLTTICGDDLYRRFGFDQFFMEKSVATHKKIDFNPTDGHIKIITACLKAVCDKKGDDFESIREYCAKNLPLHLAQLQIDTLSVDQAKVMARLLPRLYRFFKEREVVESWFKIKWIQELREVWFSEDLQKHISKWFCDPIIIGHCRLQDFPERLGNPFGETTVFLKEPSIIAARCWLGSQRQYISDIKSAIQWILSFIKQHNMFEGAKSLDVSSPSSTNIEWAELWAKEQLEISTMCPSRTIRTGILFSEFGCLDKARERFDAVISSNPPRVIASYAARSYATYAGFTDAKKTLETLQSLFDRYKNPPCEDKQDELEAWYEMGDTMSDVHCEAGEIAKAIEICQKILEKLPQKFDVMSKMLCWMHKAKQYEVMVRKLQDLALKDLVGLFRNSRDTEIAFLVASAASKSRSLQFFRTCREALQDDGNRFHVEGARRGGPSRLLFCFGLLLTWYEPKENCEEAIRVWEQILDMAHGNSDESFWEIEEDARAQLATVYIQRARENKQETVSEDDREKYFPQLTSQNDVLTDDSDLLLARFHHTIRRKHLAVKELSKKIDVTTSLLPDDTDSNDCMGYETLAKILTCLDMEVDAKIAWTLAFGYDLERNVPQTSSNKNGTHRYCSGYCGTEWDRRLQKDLYRCRDCIDTDFCETCWKERYPGWNECSKDHAFLHIPEWNTGKSKQLLEKVPDVKEWRTRVLESLEAGQQ</sequence>
<keyword evidence="3" id="KW-1185">Reference proteome</keyword>
<dbReference type="InterPro" id="IPR011990">
    <property type="entry name" value="TPR-like_helical_dom_sf"/>
</dbReference>
<dbReference type="Gene3D" id="1.25.40.10">
    <property type="entry name" value="Tetratricopeptide repeat domain"/>
    <property type="match status" value="1"/>
</dbReference>
<evidence type="ECO:0000259" key="1">
    <source>
        <dbReference type="Pfam" id="PF17109"/>
    </source>
</evidence>
<dbReference type="InterPro" id="IPR031350">
    <property type="entry name" value="Goodbye_dom"/>
</dbReference>
<accession>A0ABR1XKG0</accession>
<reference evidence="2 3" key="1">
    <citation type="journal article" date="2022" name="G3 (Bethesda)">
        <title>Enemy or ally: a genomic approach to elucidate the lifestyle of Phyllosticta citrichinaensis.</title>
        <authorList>
            <person name="Buijs V.A."/>
            <person name="Groenewald J.Z."/>
            <person name="Haridas S."/>
            <person name="LaButti K.M."/>
            <person name="Lipzen A."/>
            <person name="Martin F.M."/>
            <person name="Barry K."/>
            <person name="Grigoriev I.V."/>
            <person name="Crous P.W."/>
            <person name="Seidl M.F."/>
        </authorList>
    </citation>
    <scope>NUCLEOTIDE SEQUENCE [LARGE SCALE GENOMIC DNA]</scope>
    <source>
        <strain evidence="2 3">CBS 129764</strain>
    </source>
</reference>
<dbReference type="Pfam" id="PF17109">
    <property type="entry name" value="Goodbye"/>
    <property type="match status" value="1"/>
</dbReference>
<gene>
    <name evidence="2" type="ORF">IWX90DRAFT_479953</name>
</gene>
<organism evidence="2 3">
    <name type="scientific">Phyllosticta citrichinensis</name>
    <dbReference type="NCBI Taxonomy" id="1130410"/>
    <lineage>
        <taxon>Eukaryota</taxon>
        <taxon>Fungi</taxon>
        <taxon>Dikarya</taxon>
        <taxon>Ascomycota</taxon>
        <taxon>Pezizomycotina</taxon>
        <taxon>Dothideomycetes</taxon>
        <taxon>Dothideomycetes incertae sedis</taxon>
        <taxon>Botryosphaeriales</taxon>
        <taxon>Phyllostictaceae</taxon>
        <taxon>Phyllosticta</taxon>
    </lineage>
</organism>
<proteinExistence type="predicted"/>
<name>A0ABR1XKG0_9PEZI</name>
<dbReference type="SUPFAM" id="SSF48452">
    <property type="entry name" value="TPR-like"/>
    <property type="match status" value="1"/>
</dbReference>
<dbReference type="Proteomes" id="UP001456524">
    <property type="component" value="Unassembled WGS sequence"/>
</dbReference>
<protein>
    <recommendedName>
        <fullName evidence="1">Fungal STAND N-terminal Goodbye domain-containing protein</fullName>
    </recommendedName>
</protein>
<evidence type="ECO:0000313" key="3">
    <source>
        <dbReference type="Proteomes" id="UP001456524"/>
    </source>
</evidence>
<evidence type="ECO:0000313" key="2">
    <source>
        <dbReference type="EMBL" id="KAK8159312.1"/>
    </source>
</evidence>
<comment type="caution">
    <text evidence="2">The sequence shown here is derived from an EMBL/GenBank/DDBJ whole genome shotgun (WGS) entry which is preliminary data.</text>
</comment>
<feature type="domain" description="Fungal STAND N-terminal Goodbye" evidence="1">
    <location>
        <begin position="80"/>
        <end position="132"/>
    </location>
</feature>